<gene>
    <name evidence="11" type="ORF">RALSY_mp10030</name>
</gene>
<dbReference type="GO" id="GO:0032259">
    <property type="term" value="P:methylation"/>
    <property type="evidence" value="ECO:0007669"/>
    <property type="project" value="UniProtKB-KW"/>
</dbReference>
<dbReference type="PRINTS" id="PR00409">
    <property type="entry name" value="PHDIOXRDTASE"/>
</dbReference>
<dbReference type="InterPro" id="IPR001041">
    <property type="entry name" value="2Fe-2S_ferredoxin-type"/>
</dbReference>
<dbReference type="AlphaFoldDB" id="G3A8E1"/>
<proteinExistence type="predicted"/>
<keyword evidence="6 11" id="KW-0560">Oxidoreductase</keyword>
<keyword evidence="11" id="KW-0489">Methyltransferase</keyword>
<dbReference type="CDD" id="cd00207">
    <property type="entry name" value="fer2"/>
    <property type="match status" value="1"/>
</dbReference>
<dbReference type="SUPFAM" id="SSF54292">
    <property type="entry name" value="2Fe-2S ferredoxin-like"/>
    <property type="match status" value="1"/>
</dbReference>
<dbReference type="GO" id="GO:0008168">
    <property type="term" value="F:methyltransferase activity"/>
    <property type="evidence" value="ECO:0007669"/>
    <property type="project" value="UniProtKB-KW"/>
</dbReference>
<dbReference type="RefSeq" id="WP_197332476.1">
    <property type="nucleotide sequence ID" value="NZ_CP115945.1"/>
</dbReference>
<reference evidence="11" key="1">
    <citation type="journal article" date="2011" name="PLoS ONE">
        <title>Ralstonia syzygii, the Blood Disease Bacterium and some Asian R. solanacearum strains form a single genomic species despite divergent lifestyles.</title>
        <authorList>
            <person name="Remenant B."/>
            <person name="de Cambiaire J.C."/>
            <person name="Cellier G."/>
            <person name="Jacobs J.M."/>
            <person name="Mangenot S."/>
            <person name="Barbe V."/>
            <person name="Lajus A."/>
            <person name="Vallenet D."/>
            <person name="Medigue C."/>
            <person name="Fegan M."/>
            <person name="Allen C."/>
            <person name="Prior P."/>
        </authorList>
    </citation>
    <scope>NUCLEOTIDE SEQUENCE</scope>
    <source>
        <strain evidence="11">R24</strain>
    </source>
</reference>
<keyword evidence="3" id="KW-0288">FMN</keyword>
<dbReference type="InterPro" id="IPR012675">
    <property type="entry name" value="Beta-grasp_dom_sf"/>
</dbReference>
<evidence type="ECO:0000256" key="1">
    <source>
        <dbReference type="ARBA" id="ARBA00001917"/>
    </source>
</evidence>
<dbReference type="InterPro" id="IPR017938">
    <property type="entry name" value="Riboflavin_synthase-like_b-brl"/>
</dbReference>
<feature type="domain" description="2Fe-2S ferredoxin-type" evidence="9">
    <location>
        <begin position="235"/>
        <end position="318"/>
    </location>
</feature>
<dbReference type="PROSITE" id="PS51085">
    <property type="entry name" value="2FE2S_FER_2"/>
    <property type="match status" value="1"/>
</dbReference>
<dbReference type="SUPFAM" id="SSF52343">
    <property type="entry name" value="Ferredoxin reductase-like, C-terminal NADP-linked domain"/>
    <property type="match status" value="1"/>
</dbReference>
<evidence type="ECO:0000259" key="10">
    <source>
        <dbReference type="PROSITE" id="PS51384"/>
    </source>
</evidence>
<evidence type="ECO:0000256" key="7">
    <source>
        <dbReference type="ARBA" id="ARBA00023004"/>
    </source>
</evidence>
<evidence type="ECO:0000256" key="2">
    <source>
        <dbReference type="ARBA" id="ARBA00022630"/>
    </source>
</evidence>
<dbReference type="InterPro" id="IPR006058">
    <property type="entry name" value="2Fe2S_fd_BS"/>
</dbReference>
<keyword evidence="8" id="KW-0411">Iron-sulfur</keyword>
<evidence type="ECO:0000256" key="6">
    <source>
        <dbReference type="ARBA" id="ARBA00023002"/>
    </source>
</evidence>
<dbReference type="EC" id="1.14.13.-" evidence="11"/>
<evidence type="ECO:0000256" key="4">
    <source>
        <dbReference type="ARBA" id="ARBA00022714"/>
    </source>
</evidence>
<dbReference type="Gene3D" id="3.10.20.30">
    <property type="match status" value="1"/>
</dbReference>
<dbReference type="Pfam" id="PF00111">
    <property type="entry name" value="Fer2"/>
    <property type="match status" value="1"/>
</dbReference>
<dbReference type="PANTHER" id="PTHR47354">
    <property type="entry name" value="NADH OXIDOREDUCTASE HCR"/>
    <property type="match status" value="1"/>
</dbReference>
<keyword evidence="4" id="KW-0001">2Fe-2S</keyword>
<evidence type="ECO:0000256" key="3">
    <source>
        <dbReference type="ARBA" id="ARBA00022643"/>
    </source>
</evidence>
<dbReference type="CDD" id="cd06185">
    <property type="entry name" value="PDR_like"/>
    <property type="match status" value="1"/>
</dbReference>
<name>G3A8E1_9RALS</name>
<dbReference type="InterPro" id="IPR039261">
    <property type="entry name" value="FNR_nucleotide-bd"/>
</dbReference>
<evidence type="ECO:0000259" key="9">
    <source>
        <dbReference type="PROSITE" id="PS51085"/>
    </source>
</evidence>
<dbReference type="SUPFAM" id="SSF63380">
    <property type="entry name" value="Riboflavin synthase domain-like"/>
    <property type="match status" value="1"/>
</dbReference>
<evidence type="ECO:0000256" key="8">
    <source>
        <dbReference type="ARBA" id="ARBA00023014"/>
    </source>
</evidence>
<dbReference type="InterPro" id="IPR017927">
    <property type="entry name" value="FAD-bd_FR_type"/>
</dbReference>
<organism evidence="11">
    <name type="scientific">Ralstonia syzygii R24</name>
    <dbReference type="NCBI Taxonomy" id="907261"/>
    <lineage>
        <taxon>Bacteria</taxon>
        <taxon>Pseudomonadati</taxon>
        <taxon>Pseudomonadota</taxon>
        <taxon>Betaproteobacteria</taxon>
        <taxon>Burkholderiales</taxon>
        <taxon>Burkholderiaceae</taxon>
        <taxon>Ralstonia</taxon>
        <taxon>Ralstonia solanacearum species complex</taxon>
    </lineage>
</organism>
<dbReference type="GO" id="GO:0051537">
    <property type="term" value="F:2 iron, 2 sulfur cluster binding"/>
    <property type="evidence" value="ECO:0007669"/>
    <property type="project" value="UniProtKB-KW"/>
</dbReference>
<accession>G3A8E1</accession>
<dbReference type="PROSITE" id="PS51384">
    <property type="entry name" value="FAD_FR"/>
    <property type="match status" value="1"/>
</dbReference>
<keyword evidence="11" id="KW-0808">Transferase</keyword>
<reference evidence="11" key="2">
    <citation type="submission" date="2011-04" db="EMBL/GenBank/DDBJ databases">
        <authorList>
            <person name="Genoscope - CEA"/>
        </authorList>
    </citation>
    <scope>NUCLEOTIDE SEQUENCE</scope>
    <source>
        <strain evidence="11">R24</strain>
    </source>
</reference>
<keyword evidence="5" id="KW-0479">Metal-binding</keyword>
<dbReference type="InterPro" id="IPR054582">
    <property type="entry name" value="DmmA-like_N"/>
</dbReference>
<dbReference type="EMBL" id="FR854090">
    <property type="protein sequence ID" value="CCA87515.1"/>
    <property type="molecule type" value="Genomic_DNA"/>
</dbReference>
<protein>
    <submittedName>
        <fullName evidence="11">Putative vanillate o-demethylase oxidoreductase protein (VanB)</fullName>
        <ecNumber evidence="11">1.14.13.-</ecNumber>
    </submittedName>
</protein>
<sequence>MQVILRDKAEAAQDIAMFELAAPDGGTLPPFTAGAHIDVQVAGFVRQYSLCNSPAETHRYRIGVLRDAHSHGGSVAMHALAVGATLEISAPKNHFALVPGARHSILLAGGIGVTPLLAMAEQLAADRASFALHYATRSPERMAFRDRLAAAHLAPHTRCYFDNAPVAGQLDLAAVLSQPDEGTHLYVCGPGGFIEAALDQARALGWQDANLHREYFGAAPSQPAAGEEGEGEGAFRIRLAQRGKTVEVGAGETAILALRRCGIDWPTSCEQGVCGTCLTQVLEGEPVHQDQYLTDEERASGCFLPCVSRARGLLVLDM</sequence>
<dbReference type="Gene3D" id="2.40.30.10">
    <property type="entry name" value="Translation factors"/>
    <property type="match status" value="1"/>
</dbReference>
<keyword evidence="2" id="KW-0285">Flavoprotein</keyword>
<dbReference type="InterPro" id="IPR050415">
    <property type="entry name" value="MRET"/>
</dbReference>
<dbReference type="Pfam" id="PF22290">
    <property type="entry name" value="DmmA-like_N"/>
    <property type="match status" value="1"/>
</dbReference>
<comment type="cofactor">
    <cofactor evidence="1">
        <name>FMN</name>
        <dbReference type="ChEBI" id="CHEBI:58210"/>
    </cofactor>
</comment>
<dbReference type="PROSITE" id="PS00197">
    <property type="entry name" value="2FE2S_FER_1"/>
    <property type="match status" value="1"/>
</dbReference>
<evidence type="ECO:0000256" key="5">
    <source>
        <dbReference type="ARBA" id="ARBA00022723"/>
    </source>
</evidence>
<feature type="domain" description="FAD-binding FR-type" evidence="10">
    <location>
        <begin position="1"/>
        <end position="98"/>
    </location>
</feature>
<evidence type="ECO:0000313" key="11">
    <source>
        <dbReference type="EMBL" id="CCA87515.1"/>
    </source>
</evidence>
<dbReference type="PANTHER" id="PTHR47354:SF1">
    <property type="entry name" value="CARNITINE MONOOXYGENASE REDUCTASE SUBUNIT"/>
    <property type="match status" value="1"/>
</dbReference>
<dbReference type="InterPro" id="IPR036010">
    <property type="entry name" value="2Fe-2S_ferredoxin-like_sf"/>
</dbReference>
<dbReference type="GO" id="GO:0046872">
    <property type="term" value="F:metal ion binding"/>
    <property type="evidence" value="ECO:0007669"/>
    <property type="project" value="UniProtKB-KW"/>
</dbReference>
<dbReference type="Gene3D" id="3.40.50.80">
    <property type="entry name" value="Nucleotide-binding domain of ferredoxin-NADP reductase (FNR) module"/>
    <property type="match status" value="1"/>
</dbReference>
<keyword evidence="7" id="KW-0408">Iron</keyword>
<dbReference type="GO" id="GO:0016491">
    <property type="term" value="F:oxidoreductase activity"/>
    <property type="evidence" value="ECO:0007669"/>
    <property type="project" value="UniProtKB-KW"/>
</dbReference>